<dbReference type="Pfam" id="PF09497">
    <property type="entry name" value="Med12"/>
    <property type="match status" value="1"/>
</dbReference>
<reference evidence="11" key="1">
    <citation type="journal article" date="2017" name="Genome Announc.">
        <title>Genome sequences of Cyberlindnera fabianii 65, Pichia kudriavzevii 129, and Saccharomyces cerevisiae 131 isolated from fermented masau fruits in Zimbabwe.</title>
        <authorList>
            <person name="van Rijswijck I.M.H."/>
            <person name="Derks M.F.L."/>
            <person name="Abee T."/>
            <person name="de Ridder D."/>
            <person name="Smid E.J."/>
        </authorList>
    </citation>
    <scope>NUCLEOTIDE SEQUENCE [LARGE SCALE GENOMIC DNA]</scope>
    <source>
        <strain evidence="11">129</strain>
    </source>
</reference>
<dbReference type="PANTHER" id="PTHR46567:SF1">
    <property type="entry name" value="MEDIATOR OF RNA POLYMERASE II TRANSCRIPTION SUBUNIT 12"/>
    <property type="match status" value="1"/>
</dbReference>
<evidence type="ECO:0000256" key="6">
    <source>
        <dbReference type="ARBA" id="ARBA00023242"/>
    </source>
</evidence>
<dbReference type="GO" id="GO:0016592">
    <property type="term" value="C:mediator complex"/>
    <property type="evidence" value="ECO:0007669"/>
    <property type="project" value="InterPro"/>
</dbReference>
<proteinExistence type="inferred from homology"/>
<comment type="caution">
    <text evidence="10">The sequence shown here is derived from an EMBL/GenBank/DDBJ whole genome shotgun (WGS) entry which is preliminary data.</text>
</comment>
<dbReference type="VEuPathDB" id="FungiDB:C5L36_0C03270"/>
<gene>
    <name evidence="10" type="ORF">BOH78_1720</name>
</gene>
<keyword evidence="6" id="KW-0539">Nucleus</keyword>
<name>A0A1V2LPW5_PICKU</name>
<evidence type="ECO:0000256" key="8">
    <source>
        <dbReference type="SAM" id="MobiDB-lite"/>
    </source>
</evidence>
<feature type="domain" description="Mediator complex subunit Med12" evidence="9">
    <location>
        <begin position="145"/>
        <end position="208"/>
    </location>
</feature>
<evidence type="ECO:0000256" key="3">
    <source>
        <dbReference type="ARBA" id="ARBA00019622"/>
    </source>
</evidence>
<dbReference type="GO" id="GO:0006357">
    <property type="term" value="P:regulation of transcription by RNA polymerase II"/>
    <property type="evidence" value="ECO:0007669"/>
    <property type="project" value="InterPro"/>
</dbReference>
<sequence length="1384" mass="160792">MSSVGIKSKEKSQQIELLTLEGGEINPPSNVYPLNWISNTDAYKNIHNQTNADNQEHNKEQNVYPDFEVWRQSAEENEIMKTHLQKGYYQSPVVKHEDQSGRPLMAEILNKEESTKKRKLRVMGQVFIDAMHRRSVFNSIKNRESYKPPPRVTLTEHKKEIWLQRLADKKNPLKDISRAIPHGLRNKYLLEQCLSHNIPITRAIWLIKCISSNEQRHLKRKNASISKWVVEWTEQVTSFLEFVIESCFQDSTNWRNRFNYAIVLVVNLYSDELMNRIIFLTWIVRFTSHIVTKASTFEDLRELLVHQSIIKLFWFKIIVHDYLTKELSESMLMILAKISQLSKGTKFDVLSQKITDSFQYLIKYLFYYNSDIFILPSNWSNLKPHLRKTLDMNLPPVYDQFNLISYRNETLTIDESAESSCSDIIPNDKTSLILNKLNNLESESIQSISKMIFEDMGSNWRQYIDMLFEWSIQSFSDSRISQQRISLICSILQFRLLQLIQSKSKRYKSTRSELENKVIDFVHSMSEIINYKTLAEPQGEFFDISSFLILINKLYVMKLFIVSSYLRRLIASGVIYLSEPDRTCYIHILILNSLPVSDPNLVSILKRLIDSTKLEIPCIKNKDLIKQERVIHIDSIFKNDNIGTITFTSDPMYIGEQLELDSFTYFEFESRLKNEELKLKESNLNALYELFSRHPSCLSKFFISIMDGLDSGTVKIDSAETMCLLCKMIFMNSKLLKCSIFSIKMTILDLIYKKIKEWGETNKFNIIASLIRSGTPIDLIPCDINVSNVSVGEEFLKPEELAILEVGSYERLSTSAEFTHYTTLAITKYVNSVRAGVSDFLIVRFLKSLQRWKQQEFEKCVHDYIFRFIKPTLQLEYDINLKVLVKMVCDELFDFKNIIGIFENSGDIFDAQEDKHILWDLLFNVNEGVVFQFARWVYIHQNANDYFKILRDMIFASFKVSNSKVDSTGTPNDVDLMDSFEIVKPFEIGQLNGQVVDAFWSLVNEHRNIFLELFYDTSVGTYEVEASLKGFIFGRVLKIPDDDIFRHLTYFNLPIMQWAFTKTFKENNIEGIIEQLAVVRGLNEKLVGELFAHLQDDVKYDMLITCEEKYLNSEAFPKVIVYGVDITKFVGSIIGSCSRFHSRMKMEMGDATFFALTSGLEKLINLCNHGNKRDLECGVKMVSKIILLHRYFIVEHVLRRSIHLQRDVFIQSLMKLFNHKMMYKDLKLKNLLYDVLMSIKVIISECLTQQLQRKHESPTQGRDTPTNLNANTNLSAGTNPASASNNTPPSNSGYIIMPNILNVKPPSFNNSLRNLLEMFDMKDTVREHDTNLLFTVNQHWDGTIGGDEPLMRYERRPFDEIEGGNESSVNISLFGVVAKRENPR</sequence>
<evidence type="ECO:0000313" key="11">
    <source>
        <dbReference type="Proteomes" id="UP000189274"/>
    </source>
</evidence>
<organism evidence="10 11">
    <name type="scientific">Pichia kudriavzevii</name>
    <name type="common">Yeast</name>
    <name type="synonym">Issatchenkia orientalis</name>
    <dbReference type="NCBI Taxonomy" id="4909"/>
    <lineage>
        <taxon>Eukaryota</taxon>
        <taxon>Fungi</taxon>
        <taxon>Dikarya</taxon>
        <taxon>Ascomycota</taxon>
        <taxon>Saccharomycotina</taxon>
        <taxon>Pichiomycetes</taxon>
        <taxon>Pichiales</taxon>
        <taxon>Pichiaceae</taxon>
        <taxon>Pichia</taxon>
    </lineage>
</organism>
<accession>A0A1V2LPW5</accession>
<dbReference type="GO" id="GO:0003712">
    <property type="term" value="F:transcription coregulator activity"/>
    <property type="evidence" value="ECO:0007669"/>
    <property type="project" value="InterPro"/>
</dbReference>
<evidence type="ECO:0000259" key="9">
    <source>
        <dbReference type="SMART" id="SM01281"/>
    </source>
</evidence>
<dbReference type="InterPro" id="IPR019035">
    <property type="entry name" value="Mediator_Med12"/>
</dbReference>
<evidence type="ECO:0000256" key="7">
    <source>
        <dbReference type="ARBA" id="ARBA00032010"/>
    </source>
</evidence>
<feature type="compositionally biased region" description="Polar residues" evidence="8">
    <location>
        <begin position="1258"/>
        <end position="1277"/>
    </location>
</feature>
<evidence type="ECO:0000256" key="4">
    <source>
        <dbReference type="ARBA" id="ARBA00023015"/>
    </source>
</evidence>
<feature type="region of interest" description="Disordered" evidence="8">
    <location>
        <begin position="1253"/>
        <end position="1289"/>
    </location>
</feature>
<evidence type="ECO:0000256" key="5">
    <source>
        <dbReference type="ARBA" id="ARBA00023163"/>
    </source>
</evidence>
<evidence type="ECO:0000313" key="10">
    <source>
        <dbReference type="EMBL" id="ONH75530.1"/>
    </source>
</evidence>
<protein>
    <recommendedName>
        <fullName evidence="3">Mediator of RNA polymerase II transcription subunit 12</fullName>
    </recommendedName>
    <alternativeName>
        <fullName evidence="7">Mediator complex subunit 12</fullName>
    </alternativeName>
</protein>
<dbReference type="SMART" id="SM01281">
    <property type="entry name" value="Med12"/>
    <property type="match status" value="1"/>
</dbReference>
<comment type="subcellular location">
    <subcellularLocation>
        <location evidence="1">Nucleus</location>
    </subcellularLocation>
</comment>
<dbReference type="EMBL" id="MQVM01000006">
    <property type="protein sequence ID" value="ONH75530.1"/>
    <property type="molecule type" value="Genomic_DNA"/>
</dbReference>
<dbReference type="PANTHER" id="PTHR46567">
    <property type="entry name" value="MEDIATOR OF RNA POLYMERASE II TRANSCRIPTION SUBUNIT 12"/>
    <property type="match status" value="1"/>
</dbReference>
<keyword evidence="5" id="KW-0804">Transcription</keyword>
<dbReference type="Proteomes" id="UP000189274">
    <property type="component" value="Unassembled WGS sequence"/>
</dbReference>
<keyword evidence="4" id="KW-0805">Transcription regulation</keyword>
<evidence type="ECO:0000256" key="1">
    <source>
        <dbReference type="ARBA" id="ARBA00004123"/>
    </source>
</evidence>
<evidence type="ECO:0000256" key="2">
    <source>
        <dbReference type="ARBA" id="ARBA00010289"/>
    </source>
</evidence>
<comment type="similarity">
    <text evidence="2">Belongs to the Mediator complex subunit 12 family.</text>
</comment>
<feature type="compositionally biased region" description="Low complexity" evidence="8">
    <location>
        <begin position="1278"/>
        <end position="1289"/>
    </location>
</feature>